<dbReference type="KEGG" id="vpo:Kpol_1048p58"/>
<keyword evidence="7 8" id="KW-0472">Membrane</keyword>
<feature type="transmembrane region" description="Helical" evidence="8">
    <location>
        <begin position="209"/>
        <end position="227"/>
    </location>
</feature>
<dbReference type="EMBL" id="DS480387">
    <property type="protein sequence ID" value="EDO18627.1"/>
    <property type="molecule type" value="Genomic_DNA"/>
</dbReference>
<evidence type="ECO:0000313" key="10">
    <source>
        <dbReference type="Proteomes" id="UP000000267"/>
    </source>
</evidence>
<keyword evidence="10" id="KW-1185">Reference proteome</keyword>
<keyword evidence="6 8" id="KW-1133">Transmembrane helix</keyword>
<dbReference type="InterPro" id="IPR009450">
    <property type="entry name" value="Plno_GlcNAc_GPI2"/>
</dbReference>
<evidence type="ECO:0000256" key="3">
    <source>
        <dbReference type="ARBA" id="ARBA00008321"/>
    </source>
</evidence>
<proteinExistence type="inferred from homology"/>
<gene>
    <name evidence="9" type="ORF">Kpol_1048p58</name>
</gene>
<sequence length="289" mass="33798">MEKKPWKRLLWLKQDYPDNYTDPNFIKKAETFHKRLNFLNSPYKHESNYFKVRYEFFQFYQSILNVSSIFLIFAYIYYYKQDPLPLTIVVTVVVSCLLMSKKHDNPLFVRLLNLKSVIIITFAMLTLTPVLKSLSKTTASDSIWTLSFWLTLMYISALSNTKDKKSSNVSTNLLLAVVTALASRLSSTTEVFCFLYICIQVNVLLPNLIVPSYLLALISNIIVYAVITQILGWHYTILILSTFLLYIIVLPHWFIYWQINYRMLEDGDGRDEKDCLITSWDAKRPVLNC</sequence>
<dbReference type="OMA" id="STSYHAF"/>
<feature type="transmembrane region" description="Helical" evidence="8">
    <location>
        <begin position="143"/>
        <end position="161"/>
    </location>
</feature>
<dbReference type="AlphaFoldDB" id="A7TGM0"/>
<dbReference type="PANTHER" id="PTHR12982">
    <property type="entry name" value="PHOSPHATIDYLINOSITOL GLYCAN, CLASS C"/>
    <property type="match status" value="1"/>
</dbReference>
<comment type="pathway">
    <text evidence="2">Glycolipid biosynthesis; glycosylphosphatidylinositol-anchor biosynthesis.</text>
</comment>
<evidence type="ECO:0000256" key="5">
    <source>
        <dbReference type="ARBA" id="ARBA00022692"/>
    </source>
</evidence>
<organism evidence="10">
    <name type="scientific">Vanderwaltozyma polyspora (strain ATCC 22028 / DSM 70294 / BCRC 21397 / CBS 2163 / NBRC 10782 / NRRL Y-8283 / UCD 57-17)</name>
    <name type="common">Kluyveromyces polysporus</name>
    <dbReference type="NCBI Taxonomy" id="436907"/>
    <lineage>
        <taxon>Eukaryota</taxon>
        <taxon>Fungi</taxon>
        <taxon>Dikarya</taxon>
        <taxon>Ascomycota</taxon>
        <taxon>Saccharomycotina</taxon>
        <taxon>Saccharomycetes</taxon>
        <taxon>Saccharomycetales</taxon>
        <taxon>Saccharomycetaceae</taxon>
        <taxon>Vanderwaltozyma</taxon>
    </lineage>
</organism>
<dbReference type="RefSeq" id="XP_001646485.1">
    <property type="nucleotide sequence ID" value="XM_001646435.1"/>
</dbReference>
<dbReference type="PANTHER" id="PTHR12982:SF0">
    <property type="entry name" value="PHOSPHATIDYLINOSITOL N-ACETYLGLUCOSAMINYLTRANSFERASE SUBUNIT C"/>
    <property type="match status" value="1"/>
</dbReference>
<dbReference type="FunCoup" id="A7TGM0">
    <property type="interactions" value="552"/>
</dbReference>
<dbReference type="HOGENOM" id="CLU_024002_2_0_1"/>
<feature type="transmembrane region" description="Helical" evidence="8">
    <location>
        <begin position="112"/>
        <end position="131"/>
    </location>
</feature>
<dbReference type="UniPathway" id="UPA00196"/>
<reference evidence="9 10" key="1">
    <citation type="journal article" date="2007" name="Proc. Natl. Acad. Sci. U.S.A.">
        <title>Independent sorting-out of thousands of duplicated gene pairs in two yeast species descended from a whole-genome duplication.</title>
        <authorList>
            <person name="Scannell D.R."/>
            <person name="Frank A.C."/>
            <person name="Conant G.C."/>
            <person name="Byrne K.P."/>
            <person name="Woolfit M."/>
            <person name="Wolfe K.H."/>
        </authorList>
    </citation>
    <scope>NUCLEOTIDE SEQUENCE [LARGE SCALE GENOMIC DNA]</scope>
    <source>
        <strain evidence="10">ATCC 22028 / DSM 70294 / BCRC 21397 / CBS 2163 / NBRC 10782 / NRRL Y-8283 / UCD 57-17</strain>
    </source>
</reference>
<comment type="subcellular location">
    <subcellularLocation>
        <location evidence="1">Membrane</location>
        <topology evidence="1">Multi-pass membrane protein</topology>
    </subcellularLocation>
</comment>
<evidence type="ECO:0000256" key="1">
    <source>
        <dbReference type="ARBA" id="ARBA00004141"/>
    </source>
</evidence>
<dbReference type="Proteomes" id="UP000000267">
    <property type="component" value="Unassembled WGS sequence"/>
</dbReference>
<dbReference type="InParanoid" id="A7TGM0"/>
<evidence type="ECO:0000256" key="6">
    <source>
        <dbReference type="ARBA" id="ARBA00022989"/>
    </source>
</evidence>
<name>A7TGM0_VANPO</name>
<dbReference type="Pfam" id="PF06432">
    <property type="entry name" value="GPI2"/>
    <property type="match status" value="1"/>
</dbReference>
<evidence type="ECO:0000256" key="7">
    <source>
        <dbReference type="ARBA" id="ARBA00023136"/>
    </source>
</evidence>
<keyword evidence="5 8" id="KW-0812">Transmembrane</keyword>
<evidence type="ECO:0000256" key="2">
    <source>
        <dbReference type="ARBA" id="ARBA00004687"/>
    </source>
</evidence>
<dbReference type="GO" id="GO:0006506">
    <property type="term" value="P:GPI anchor biosynthetic process"/>
    <property type="evidence" value="ECO:0007669"/>
    <property type="project" value="UniProtKB-UniPathway"/>
</dbReference>
<evidence type="ECO:0000256" key="8">
    <source>
        <dbReference type="SAM" id="Phobius"/>
    </source>
</evidence>
<comment type="similarity">
    <text evidence="3">Belongs to the PIGC family.</text>
</comment>
<evidence type="ECO:0008006" key="11">
    <source>
        <dbReference type="Google" id="ProtNLM"/>
    </source>
</evidence>
<dbReference type="OrthoDB" id="196709at2759"/>
<dbReference type="PhylomeDB" id="A7TGM0"/>
<protein>
    <recommendedName>
        <fullName evidence="11">Phosphatidylinositol N-acetylglucosaminyltransferase</fullName>
    </recommendedName>
</protein>
<feature type="transmembrane region" description="Helical" evidence="8">
    <location>
        <begin position="84"/>
        <end position="100"/>
    </location>
</feature>
<feature type="transmembrane region" description="Helical" evidence="8">
    <location>
        <begin position="59"/>
        <end position="78"/>
    </location>
</feature>
<keyword evidence="4" id="KW-0337">GPI-anchor biosynthesis</keyword>
<accession>A7TGM0</accession>
<dbReference type="GeneID" id="5546927"/>
<evidence type="ECO:0000256" key="4">
    <source>
        <dbReference type="ARBA" id="ARBA00022502"/>
    </source>
</evidence>
<dbReference type="eggNOG" id="KOG3059">
    <property type="taxonomic scope" value="Eukaryota"/>
</dbReference>
<evidence type="ECO:0000313" key="9">
    <source>
        <dbReference type="EMBL" id="EDO18627.1"/>
    </source>
</evidence>
<dbReference type="PIRSF" id="PIRSF016104">
    <property type="entry name" value="GPI2"/>
    <property type="match status" value="1"/>
</dbReference>
<feature type="transmembrane region" description="Helical" evidence="8">
    <location>
        <begin position="234"/>
        <end position="255"/>
    </location>
</feature>
<dbReference type="STRING" id="436907.A7TGM0"/>
<dbReference type="GO" id="GO:0000506">
    <property type="term" value="C:glycosylphosphatidylinositol-N-acetylglucosaminyltransferase (GPI-GnT) complex"/>
    <property type="evidence" value="ECO:0007669"/>
    <property type="project" value="EnsemblFungi"/>
</dbReference>